<evidence type="ECO:0000256" key="1">
    <source>
        <dbReference type="SAM" id="MobiDB-lite"/>
    </source>
</evidence>
<feature type="compositionally biased region" description="Polar residues" evidence="1">
    <location>
        <begin position="362"/>
        <end position="372"/>
    </location>
</feature>
<feature type="compositionally biased region" description="Basic and acidic residues" evidence="1">
    <location>
        <begin position="476"/>
        <end position="487"/>
    </location>
</feature>
<organism evidence="2 3">
    <name type="scientific">Moniliophthora roreri (strain MCA 2997)</name>
    <name type="common">Cocoa frosty pod rot fungus</name>
    <name type="synonym">Crinipellis roreri</name>
    <dbReference type="NCBI Taxonomy" id="1381753"/>
    <lineage>
        <taxon>Eukaryota</taxon>
        <taxon>Fungi</taxon>
        <taxon>Dikarya</taxon>
        <taxon>Basidiomycota</taxon>
        <taxon>Agaricomycotina</taxon>
        <taxon>Agaricomycetes</taxon>
        <taxon>Agaricomycetidae</taxon>
        <taxon>Agaricales</taxon>
        <taxon>Marasmiineae</taxon>
        <taxon>Marasmiaceae</taxon>
        <taxon>Moniliophthora</taxon>
    </lineage>
</organism>
<feature type="compositionally biased region" description="Low complexity" evidence="1">
    <location>
        <begin position="449"/>
        <end position="466"/>
    </location>
</feature>
<dbReference type="Proteomes" id="UP000017559">
    <property type="component" value="Unassembled WGS sequence"/>
</dbReference>
<feature type="region of interest" description="Disordered" evidence="1">
    <location>
        <begin position="324"/>
        <end position="502"/>
    </location>
</feature>
<name>V2Y5T7_MONRO</name>
<gene>
    <name evidence="2" type="ORF">Moror_11979</name>
</gene>
<feature type="region of interest" description="Disordered" evidence="1">
    <location>
        <begin position="155"/>
        <end position="230"/>
    </location>
</feature>
<feature type="compositionally biased region" description="Basic and acidic residues" evidence="1">
    <location>
        <begin position="242"/>
        <end position="269"/>
    </location>
</feature>
<dbReference type="EMBL" id="AWSO01000852">
    <property type="protein sequence ID" value="ESK87019.1"/>
    <property type="molecule type" value="Genomic_DNA"/>
</dbReference>
<proteinExistence type="predicted"/>
<reference evidence="2 3" key="1">
    <citation type="journal article" date="2014" name="BMC Genomics">
        <title>Genome and secretome analysis of the hemibiotrophic fungal pathogen, Moniliophthora roreri, which causes frosty pod rot disease of cacao: mechanisms of the biotrophic and necrotrophic phases.</title>
        <authorList>
            <person name="Meinhardt L.W."/>
            <person name="Costa G.G.L."/>
            <person name="Thomazella D.P.T."/>
            <person name="Teixeira P.J.P.L."/>
            <person name="Carazzolle M.F."/>
            <person name="Schuster S.C."/>
            <person name="Carlson J.E."/>
            <person name="Guiltinan M.J."/>
            <person name="Mieczkowski P."/>
            <person name="Farmer A."/>
            <person name="Ramaraj T."/>
            <person name="Crozier J."/>
            <person name="Davis R.E."/>
            <person name="Shao J."/>
            <person name="Melnick R.L."/>
            <person name="Pereira G.A.G."/>
            <person name="Bailey B.A."/>
        </authorList>
    </citation>
    <scope>NUCLEOTIDE SEQUENCE [LARGE SCALE GENOMIC DNA]</scope>
    <source>
        <strain evidence="2 3">MCA 2997</strain>
    </source>
</reference>
<evidence type="ECO:0000313" key="2">
    <source>
        <dbReference type="EMBL" id="ESK87019.1"/>
    </source>
</evidence>
<dbReference type="OrthoDB" id="3069657at2759"/>
<sequence>MTTKTCHRHLSTSAGLPPCSFSRSFDGLYSVPALESSADKAAKDLGQLNVHALKTYRVCPEWSGRKEKSCYVCFSSTVHRHFYHENAKQRFALDQNWAVTSGDVPIGRSKELRNGKLKPASCTAEALSYIPHIPLIWGTQIKRVLACCAMPTTTPKPTPMPAHSQGPRPHGIHAPSSRRISTQHTSSSPSFIPIPTPKRKRNPTDLHLDLPPANINMAVQPPARPPSRSEFLLRETLLKDELSKERKKGDERSSLGVDESRARAGPGHDHGHRRRASLNRSMTESELARPRPSPSRTTSPSRPPLTPHEQVLRARLERVLSASSMFGYPTPSDPYANEDTNRESRPRHVKRASLPGPARSWDTGNETPSSSESIDHDQDPRGYLATPLTSGGHTPKDLEFFASRATSRSRSRTEPSRPAPHYSPSKPSHQSPKFTRSRSPINSHSQSQSVSDARSESSTSSSYRNSYLYANKGKGRATEDVTEHSELEMITPPPTPPSGTSVMSLPISKSSQTREIEVPHTNMPTTPRKFDAQLASQQCRQLQGYVSFASVEGLGEPVGDEREVTVGTERRRWLGLF</sequence>
<feature type="region of interest" description="Disordered" evidence="1">
    <location>
        <begin position="242"/>
        <end position="307"/>
    </location>
</feature>
<comment type="caution">
    <text evidence="2">The sequence shown here is derived from an EMBL/GenBank/DDBJ whole genome shotgun (WGS) entry which is preliminary data.</text>
</comment>
<dbReference type="AlphaFoldDB" id="V2Y5T7"/>
<accession>V2Y5T7</accession>
<feature type="compositionally biased region" description="Polar residues" evidence="1">
    <location>
        <begin position="425"/>
        <end position="448"/>
    </location>
</feature>
<keyword evidence="3" id="KW-1185">Reference proteome</keyword>
<protein>
    <submittedName>
        <fullName evidence="2">Uncharacterized protein</fullName>
    </submittedName>
</protein>
<dbReference type="HOGENOM" id="CLU_472584_0_0_1"/>
<dbReference type="KEGG" id="mrr:Moror_11979"/>
<dbReference type="STRING" id="1381753.V2Y5T7"/>
<evidence type="ECO:0000313" key="3">
    <source>
        <dbReference type="Proteomes" id="UP000017559"/>
    </source>
</evidence>